<proteinExistence type="predicted"/>
<organism evidence="1">
    <name type="scientific">termite gut metagenome</name>
    <dbReference type="NCBI Taxonomy" id="433724"/>
    <lineage>
        <taxon>unclassified sequences</taxon>
        <taxon>metagenomes</taxon>
        <taxon>organismal metagenomes</taxon>
    </lineage>
</organism>
<reference evidence="1" key="1">
    <citation type="submission" date="2019-03" db="EMBL/GenBank/DDBJ databases">
        <title>Single cell metagenomics reveals metabolic interactions within the superorganism composed of flagellate Streblomastix strix and complex community of Bacteroidetes bacteria on its surface.</title>
        <authorList>
            <person name="Treitli S.C."/>
            <person name="Kolisko M."/>
            <person name="Husnik F."/>
            <person name="Keeling P."/>
            <person name="Hampl V."/>
        </authorList>
    </citation>
    <scope>NUCLEOTIDE SEQUENCE</scope>
    <source>
        <strain evidence="1">STM</strain>
    </source>
</reference>
<name>A0A5J4QKJ8_9ZZZZ</name>
<gene>
    <name evidence="1" type="ORF">EZS27_028061</name>
</gene>
<evidence type="ECO:0000313" key="1">
    <source>
        <dbReference type="EMBL" id="KAA6322386.1"/>
    </source>
</evidence>
<feature type="non-terminal residue" evidence="1">
    <location>
        <position position="1"/>
    </location>
</feature>
<dbReference type="AlphaFoldDB" id="A0A5J4QKJ8"/>
<dbReference type="EMBL" id="SNRY01003057">
    <property type="protein sequence ID" value="KAA6322386.1"/>
    <property type="molecule type" value="Genomic_DNA"/>
</dbReference>
<comment type="caution">
    <text evidence="1">The sequence shown here is derived from an EMBL/GenBank/DDBJ whole genome shotgun (WGS) entry which is preliminary data.</text>
</comment>
<sequence length="244" mass="26714">IETKASGDRLVTSLLLPVGFSIDETTTLGEVSSRLVGCNASLRYGDKLSILHMMQARPPEGFDSGMPHAQLKLYEFVLEGGSRIPFYTLMDERLFRVVEGHVGTDTQVGEGAVGYVHSRKTKRCTEYSTQSLALFPGTVLCRTYGSFRKSDKAAASYGKKVESGKLKVESGGEWRVESGKGKIESEEFNKDKATAVQAVAMAHSNVTRGAIEARGWGIVKEPLKAERARTLQGKKENRQIRGIP</sequence>
<accession>A0A5J4QKJ8</accession>
<protein>
    <submittedName>
        <fullName evidence="1">Uncharacterized protein</fullName>
    </submittedName>
</protein>